<feature type="transmembrane region" description="Helical" evidence="7">
    <location>
        <begin position="363"/>
        <end position="385"/>
    </location>
</feature>
<comment type="caution">
    <text evidence="9">The sequence shown here is derived from an EMBL/GenBank/DDBJ whole genome shotgun (WGS) entry which is preliminary data.</text>
</comment>
<feature type="domain" description="Major facilitator superfamily (MFS) profile" evidence="8">
    <location>
        <begin position="11"/>
        <end position="391"/>
    </location>
</feature>
<name>A0A4R2GRB8_9HYPH</name>
<sequence length="391" mass="40834">MSNAVLPPTRVLVASMIGTTIEYCDFWLFATAAVLVFPKLFFPASSPDGAMLQSMATFGVAFLARPVGAMAFGHFGDRIGRKATLAGALVIMGVSTTLIGLLPGYASIGVAAPLLLTLCRLGQGLGVGGEWGGAALLATENAPPGRQCWYGCFAQLGEPMGFCLANGALLLLTVMMDDSQFLRWGWRIPFIASAALVMFGLYIRLNLEETPAFTRIQAQNHVRRVPLLAILRDHPGAVLTGALGLTAAFALACLISVFSLGWGTAHHIAPHHTLLSILLLGRIVYALVIPAAAWLSDRHGNWPIMIGANLAIAAFGFFTASGLGSSNLWLTGVYLTGGLMLVGCIAGPLAGALAAMYPAEVRYTGVSLSLNLGGVLGGAMTPYVATCGFHG</sequence>
<proteinExistence type="predicted"/>
<feature type="transmembrane region" description="Helical" evidence="7">
    <location>
        <begin position="188"/>
        <end position="205"/>
    </location>
</feature>
<reference evidence="9 10" key="1">
    <citation type="submission" date="2019-03" db="EMBL/GenBank/DDBJ databases">
        <title>Genomic Encyclopedia of Type Strains, Phase IV (KMG-IV): sequencing the most valuable type-strain genomes for metagenomic binning, comparative biology and taxonomic classification.</title>
        <authorList>
            <person name="Goeker M."/>
        </authorList>
    </citation>
    <scope>NUCLEOTIDE SEQUENCE [LARGE SCALE GENOMIC DNA]</scope>
    <source>
        <strain evidence="9 10">DSM 22958</strain>
    </source>
</reference>
<dbReference type="PANTHER" id="PTHR43045:SF2">
    <property type="entry name" value="INNER MEMBRANE METABOLITE TRANSPORT PROTEIN YHJE"/>
    <property type="match status" value="1"/>
</dbReference>
<feature type="transmembrane region" description="Helical" evidence="7">
    <location>
        <begin position="274"/>
        <end position="296"/>
    </location>
</feature>
<comment type="subcellular location">
    <subcellularLocation>
        <location evidence="1">Cell membrane</location>
        <topology evidence="1">Multi-pass membrane protein</topology>
    </subcellularLocation>
</comment>
<keyword evidence="6 7" id="KW-0472">Membrane</keyword>
<dbReference type="GO" id="GO:0022857">
    <property type="term" value="F:transmembrane transporter activity"/>
    <property type="evidence" value="ECO:0007669"/>
    <property type="project" value="InterPro"/>
</dbReference>
<dbReference type="Proteomes" id="UP000294881">
    <property type="component" value="Unassembled WGS sequence"/>
</dbReference>
<evidence type="ECO:0000259" key="8">
    <source>
        <dbReference type="PROSITE" id="PS50850"/>
    </source>
</evidence>
<evidence type="ECO:0000256" key="7">
    <source>
        <dbReference type="SAM" id="Phobius"/>
    </source>
</evidence>
<dbReference type="Pfam" id="PF00083">
    <property type="entry name" value="Sugar_tr"/>
    <property type="match status" value="1"/>
</dbReference>
<feature type="transmembrane region" description="Helical" evidence="7">
    <location>
        <begin position="302"/>
        <end position="320"/>
    </location>
</feature>
<feature type="transmembrane region" description="Helical" evidence="7">
    <location>
        <begin position="12"/>
        <end position="38"/>
    </location>
</feature>
<keyword evidence="4 7" id="KW-0812">Transmembrane</keyword>
<keyword evidence="5 7" id="KW-1133">Transmembrane helix</keyword>
<dbReference type="PANTHER" id="PTHR43045">
    <property type="entry name" value="SHIKIMATE TRANSPORTER"/>
    <property type="match status" value="1"/>
</dbReference>
<gene>
    <name evidence="9" type="ORF">EV666_109190</name>
</gene>
<evidence type="ECO:0000256" key="3">
    <source>
        <dbReference type="ARBA" id="ARBA00022475"/>
    </source>
</evidence>
<keyword evidence="3" id="KW-1003">Cell membrane</keyword>
<dbReference type="InterPro" id="IPR036259">
    <property type="entry name" value="MFS_trans_sf"/>
</dbReference>
<dbReference type="EMBL" id="SLWL01000009">
    <property type="protein sequence ID" value="TCO12541.1"/>
    <property type="molecule type" value="Genomic_DNA"/>
</dbReference>
<dbReference type="Gene3D" id="1.20.1250.20">
    <property type="entry name" value="MFS general substrate transporter like domains"/>
    <property type="match status" value="1"/>
</dbReference>
<evidence type="ECO:0000256" key="4">
    <source>
        <dbReference type="ARBA" id="ARBA00022692"/>
    </source>
</evidence>
<dbReference type="InterPro" id="IPR020846">
    <property type="entry name" value="MFS_dom"/>
</dbReference>
<evidence type="ECO:0000256" key="2">
    <source>
        <dbReference type="ARBA" id="ARBA00022448"/>
    </source>
</evidence>
<keyword evidence="9" id="KW-0762">Sugar transport</keyword>
<feature type="transmembrane region" description="Helical" evidence="7">
    <location>
        <begin position="332"/>
        <end position="357"/>
    </location>
</feature>
<dbReference type="GO" id="GO:0005886">
    <property type="term" value="C:plasma membrane"/>
    <property type="evidence" value="ECO:0007669"/>
    <property type="project" value="UniProtKB-SubCell"/>
</dbReference>
<evidence type="ECO:0000256" key="5">
    <source>
        <dbReference type="ARBA" id="ARBA00022989"/>
    </source>
</evidence>
<keyword evidence="10" id="KW-1185">Reference proteome</keyword>
<evidence type="ECO:0000256" key="1">
    <source>
        <dbReference type="ARBA" id="ARBA00004651"/>
    </source>
</evidence>
<feature type="transmembrane region" description="Helical" evidence="7">
    <location>
        <begin position="85"/>
        <end position="106"/>
    </location>
</feature>
<keyword evidence="2" id="KW-0813">Transport</keyword>
<feature type="transmembrane region" description="Helical" evidence="7">
    <location>
        <begin position="50"/>
        <end position="73"/>
    </location>
</feature>
<dbReference type="PROSITE" id="PS50850">
    <property type="entry name" value="MFS"/>
    <property type="match status" value="1"/>
</dbReference>
<evidence type="ECO:0000313" key="10">
    <source>
        <dbReference type="Proteomes" id="UP000294881"/>
    </source>
</evidence>
<protein>
    <submittedName>
        <fullName evidence="9">Sugar transport protein</fullName>
    </submittedName>
</protein>
<feature type="transmembrane region" description="Helical" evidence="7">
    <location>
        <begin position="237"/>
        <end position="262"/>
    </location>
</feature>
<evidence type="ECO:0000313" key="9">
    <source>
        <dbReference type="EMBL" id="TCO12541.1"/>
    </source>
</evidence>
<evidence type="ECO:0000256" key="6">
    <source>
        <dbReference type="ARBA" id="ARBA00023136"/>
    </source>
</evidence>
<dbReference type="InterPro" id="IPR005828">
    <property type="entry name" value="MFS_sugar_transport-like"/>
</dbReference>
<accession>A0A4R2GRB8</accession>
<organism evidence="9 10">
    <name type="scientific">Camelimonas lactis</name>
    <dbReference type="NCBI Taxonomy" id="659006"/>
    <lineage>
        <taxon>Bacteria</taxon>
        <taxon>Pseudomonadati</taxon>
        <taxon>Pseudomonadota</taxon>
        <taxon>Alphaproteobacteria</taxon>
        <taxon>Hyphomicrobiales</taxon>
        <taxon>Chelatococcaceae</taxon>
        <taxon>Camelimonas</taxon>
    </lineage>
</organism>
<dbReference type="AlphaFoldDB" id="A0A4R2GRB8"/>
<dbReference type="RefSeq" id="WP_165909993.1">
    <property type="nucleotide sequence ID" value="NZ_JBHUNN010000002.1"/>
</dbReference>
<dbReference type="SUPFAM" id="SSF103473">
    <property type="entry name" value="MFS general substrate transporter"/>
    <property type="match status" value="1"/>
</dbReference>
<dbReference type="FunFam" id="1.20.1250.20:FF:000001">
    <property type="entry name" value="Dicarboxylate MFS transporter"/>
    <property type="match status" value="1"/>
</dbReference>